<protein>
    <recommendedName>
        <fullName evidence="2">Methyltransferase type 11 domain-containing protein</fullName>
    </recommendedName>
</protein>
<reference evidence="1" key="1">
    <citation type="submission" date="2018-06" db="EMBL/GenBank/DDBJ databases">
        <authorList>
            <person name="Zhirakovskaya E."/>
        </authorList>
    </citation>
    <scope>NUCLEOTIDE SEQUENCE</scope>
</reference>
<organism evidence="1">
    <name type="scientific">hydrothermal vent metagenome</name>
    <dbReference type="NCBI Taxonomy" id="652676"/>
    <lineage>
        <taxon>unclassified sequences</taxon>
        <taxon>metagenomes</taxon>
        <taxon>ecological metagenomes</taxon>
    </lineage>
</organism>
<gene>
    <name evidence="1" type="ORF">MNBD_ALPHA06-1621</name>
</gene>
<evidence type="ECO:0000313" key="1">
    <source>
        <dbReference type="EMBL" id="VAW01355.1"/>
    </source>
</evidence>
<dbReference type="AlphaFoldDB" id="A0A3B0S4S5"/>
<dbReference type="EMBL" id="UOEE01000318">
    <property type="protein sequence ID" value="VAW01355.1"/>
    <property type="molecule type" value="Genomic_DNA"/>
</dbReference>
<sequence>MKSAIDKISSLWSKPEPVKKVAPPARVKRLEPSPADLALAKYSGDPAIVAAHAIWGAGRLWPADTAFEQRASGYFNLASDKIVGVLAAGTGAAAIGIANHLPTFVYGYDWRALAEVPGTQFVKESGHGAKVLLRTINLDTVIPAPRKCEGLIAIEPVLTRSQERMLDWLRLSVSGGGQIVLEEPSVDNSSGFDPMANWFADMDNKDCDWQGPGSRKNALEQAGFSVGRVQETTGGAVRVIREALDGVAAADAEICKAIELAPILEPVREFFEKEVNAARNRLRALESGGVAVYRYRAIKQRVGG</sequence>
<dbReference type="SUPFAM" id="SSF53335">
    <property type="entry name" value="S-adenosyl-L-methionine-dependent methyltransferases"/>
    <property type="match status" value="1"/>
</dbReference>
<dbReference type="InterPro" id="IPR029063">
    <property type="entry name" value="SAM-dependent_MTases_sf"/>
</dbReference>
<proteinExistence type="predicted"/>
<name>A0A3B0S4S5_9ZZZZ</name>
<evidence type="ECO:0008006" key="2">
    <source>
        <dbReference type="Google" id="ProtNLM"/>
    </source>
</evidence>
<accession>A0A3B0S4S5</accession>